<keyword evidence="2" id="KW-1185">Reference proteome</keyword>
<proteinExistence type="predicted"/>
<dbReference type="Proteomes" id="UP001497644">
    <property type="component" value="Chromosome 14"/>
</dbReference>
<evidence type="ECO:0000313" key="2">
    <source>
        <dbReference type="Proteomes" id="UP001497644"/>
    </source>
</evidence>
<name>A0AAV2NEM0_9HYME</name>
<organism evidence="1 2">
    <name type="scientific">Lasius platythorax</name>
    <dbReference type="NCBI Taxonomy" id="488582"/>
    <lineage>
        <taxon>Eukaryota</taxon>
        <taxon>Metazoa</taxon>
        <taxon>Ecdysozoa</taxon>
        <taxon>Arthropoda</taxon>
        <taxon>Hexapoda</taxon>
        <taxon>Insecta</taxon>
        <taxon>Pterygota</taxon>
        <taxon>Neoptera</taxon>
        <taxon>Endopterygota</taxon>
        <taxon>Hymenoptera</taxon>
        <taxon>Apocrita</taxon>
        <taxon>Aculeata</taxon>
        <taxon>Formicoidea</taxon>
        <taxon>Formicidae</taxon>
        <taxon>Formicinae</taxon>
        <taxon>Lasius</taxon>
        <taxon>Lasius</taxon>
    </lineage>
</organism>
<sequence>MPVHHSLLWIPEIQGEEFHGPIDGVRPINYPETYGYLMEFRCVMALENQLYQNIIDLHKTCNSCYAMTSNEQKYIFQIVSPHNLVHKNSANNQIDCTFCNKHIVKIRPAYECRECIEEYLHTDKTYLDNGWGAIVLNRWVE</sequence>
<gene>
    <name evidence="1" type="ORF">LPLAT_LOCUS4166</name>
</gene>
<dbReference type="AlphaFoldDB" id="A0AAV2NEM0"/>
<evidence type="ECO:0000313" key="1">
    <source>
        <dbReference type="EMBL" id="CAL1678275.1"/>
    </source>
</evidence>
<protein>
    <submittedName>
        <fullName evidence="1">Uncharacterized protein</fullName>
    </submittedName>
</protein>
<accession>A0AAV2NEM0</accession>
<reference evidence="1" key="1">
    <citation type="submission" date="2024-04" db="EMBL/GenBank/DDBJ databases">
        <authorList>
            <consortium name="Molecular Ecology Group"/>
        </authorList>
    </citation>
    <scope>NUCLEOTIDE SEQUENCE</scope>
</reference>
<dbReference type="EMBL" id="OZ034837">
    <property type="protein sequence ID" value="CAL1678275.1"/>
    <property type="molecule type" value="Genomic_DNA"/>
</dbReference>